<evidence type="ECO:0000313" key="2">
    <source>
        <dbReference type="Proteomes" id="UP000887565"/>
    </source>
</evidence>
<organism evidence="2 3">
    <name type="scientific">Romanomermis culicivorax</name>
    <name type="common">Nematode worm</name>
    <dbReference type="NCBI Taxonomy" id="13658"/>
    <lineage>
        <taxon>Eukaryota</taxon>
        <taxon>Metazoa</taxon>
        <taxon>Ecdysozoa</taxon>
        <taxon>Nematoda</taxon>
        <taxon>Enoplea</taxon>
        <taxon>Dorylaimia</taxon>
        <taxon>Mermithida</taxon>
        <taxon>Mermithoidea</taxon>
        <taxon>Mermithidae</taxon>
        <taxon>Romanomermis</taxon>
    </lineage>
</organism>
<feature type="region of interest" description="Disordered" evidence="1">
    <location>
        <begin position="84"/>
        <end position="111"/>
    </location>
</feature>
<proteinExistence type="predicted"/>
<reference evidence="3" key="1">
    <citation type="submission" date="2022-11" db="UniProtKB">
        <authorList>
            <consortium name="WormBaseParasite"/>
        </authorList>
    </citation>
    <scope>IDENTIFICATION</scope>
</reference>
<evidence type="ECO:0000313" key="3">
    <source>
        <dbReference type="WBParaSite" id="nRc.2.0.1.t13618-RA"/>
    </source>
</evidence>
<sequence>MLISVQELNSEYDVEICYDFADDEKDRYYAEVIEWRKKREKILEFDREASKAVIKRRERRIGAGFFPKFNPEIQPRNVDVEVRGQGQALPGKRRYDEPPINWKDIDDCKVQ</sequence>
<keyword evidence="2" id="KW-1185">Reference proteome</keyword>
<name>A0A915IIE3_ROMCU</name>
<dbReference type="AlphaFoldDB" id="A0A915IIE3"/>
<accession>A0A915IIE3</accession>
<feature type="compositionally biased region" description="Basic and acidic residues" evidence="1">
    <location>
        <begin position="93"/>
        <end position="111"/>
    </location>
</feature>
<protein>
    <submittedName>
        <fullName evidence="3">Uncharacterized protein</fullName>
    </submittedName>
</protein>
<dbReference type="WBParaSite" id="nRc.2.0.1.t13618-RA">
    <property type="protein sequence ID" value="nRc.2.0.1.t13618-RA"/>
    <property type="gene ID" value="nRc.2.0.1.g13618"/>
</dbReference>
<dbReference type="Proteomes" id="UP000887565">
    <property type="component" value="Unplaced"/>
</dbReference>
<evidence type="ECO:0000256" key="1">
    <source>
        <dbReference type="SAM" id="MobiDB-lite"/>
    </source>
</evidence>